<gene>
    <name evidence="3" type="ORF">FJAP1339_LOCUS5713</name>
</gene>
<sequence length="198" mass="21870">MASPRKEPIEVNRKLAILGFREVGKTTLATQFAEGSSTNGAGVLGEYEPTIENTFRKTITIGRARFNTEIVDTAGMDEYSRLSRNASVGVHGYLLVFSTTSRSSFDKVRLINEVLLNMLGDALDVPRVLVGSKLDLQEQRQVNSEEGASLADEWGVPYWECSARANINVDKVFTAVVQEIEKDSGLLIEEKEEPCIII</sequence>
<evidence type="ECO:0000313" key="3">
    <source>
        <dbReference type="EMBL" id="CAD9863180.1"/>
    </source>
</evidence>
<dbReference type="PROSITE" id="PS51419">
    <property type="entry name" value="RAB"/>
    <property type="match status" value="1"/>
</dbReference>
<dbReference type="PROSITE" id="PS51421">
    <property type="entry name" value="RAS"/>
    <property type="match status" value="1"/>
</dbReference>
<keyword evidence="2" id="KW-0342">GTP-binding</keyword>
<organism evidence="3">
    <name type="scientific">Fibrocapsa japonica</name>
    <dbReference type="NCBI Taxonomy" id="94617"/>
    <lineage>
        <taxon>Eukaryota</taxon>
        <taxon>Sar</taxon>
        <taxon>Stramenopiles</taxon>
        <taxon>Ochrophyta</taxon>
        <taxon>Raphidophyceae</taxon>
        <taxon>Chattonellales</taxon>
        <taxon>Chattonellaceae</taxon>
        <taxon>Fibrocapsa</taxon>
    </lineage>
</organism>
<dbReference type="GO" id="GO:0005525">
    <property type="term" value="F:GTP binding"/>
    <property type="evidence" value="ECO:0007669"/>
    <property type="project" value="UniProtKB-KW"/>
</dbReference>
<dbReference type="InterPro" id="IPR020849">
    <property type="entry name" value="Small_GTPase_Ras-type"/>
</dbReference>
<dbReference type="GO" id="GO:0003924">
    <property type="term" value="F:GTPase activity"/>
    <property type="evidence" value="ECO:0007669"/>
    <property type="project" value="InterPro"/>
</dbReference>
<dbReference type="PANTHER" id="PTHR24070">
    <property type="entry name" value="RAS, DI-RAS, AND RHEB FAMILY MEMBERS OF SMALL GTPASE SUPERFAMILY"/>
    <property type="match status" value="1"/>
</dbReference>
<keyword evidence="1" id="KW-0547">Nucleotide-binding</keyword>
<dbReference type="NCBIfam" id="TIGR00231">
    <property type="entry name" value="small_GTP"/>
    <property type="match status" value="1"/>
</dbReference>
<dbReference type="GO" id="GO:0007165">
    <property type="term" value="P:signal transduction"/>
    <property type="evidence" value="ECO:0007669"/>
    <property type="project" value="InterPro"/>
</dbReference>
<dbReference type="SMART" id="SM00174">
    <property type="entry name" value="RHO"/>
    <property type="match status" value="1"/>
</dbReference>
<accession>A0A7S2XWX8</accession>
<dbReference type="SUPFAM" id="SSF52540">
    <property type="entry name" value="P-loop containing nucleoside triphosphate hydrolases"/>
    <property type="match status" value="1"/>
</dbReference>
<dbReference type="Gene3D" id="3.40.50.300">
    <property type="entry name" value="P-loop containing nucleotide triphosphate hydrolases"/>
    <property type="match status" value="1"/>
</dbReference>
<evidence type="ECO:0000256" key="1">
    <source>
        <dbReference type="ARBA" id="ARBA00022741"/>
    </source>
</evidence>
<dbReference type="EMBL" id="HBHR01011812">
    <property type="protein sequence ID" value="CAD9863180.1"/>
    <property type="molecule type" value="Transcribed_RNA"/>
</dbReference>
<dbReference type="SMART" id="SM00175">
    <property type="entry name" value="RAB"/>
    <property type="match status" value="1"/>
</dbReference>
<reference evidence="3" key="1">
    <citation type="submission" date="2021-01" db="EMBL/GenBank/DDBJ databases">
        <authorList>
            <person name="Corre E."/>
            <person name="Pelletier E."/>
            <person name="Niang G."/>
            <person name="Scheremetjew M."/>
            <person name="Finn R."/>
            <person name="Kale V."/>
            <person name="Holt S."/>
            <person name="Cochrane G."/>
            <person name="Meng A."/>
            <person name="Brown T."/>
            <person name="Cohen L."/>
        </authorList>
    </citation>
    <scope>NUCLEOTIDE SEQUENCE</scope>
    <source>
        <strain evidence="3">CCMP1661</strain>
    </source>
</reference>
<dbReference type="Pfam" id="PF00071">
    <property type="entry name" value="Ras"/>
    <property type="match status" value="1"/>
</dbReference>
<dbReference type="PRINTS" id="PR00449">
    <property type="entry name" value="RASTRNSFRMNG"/>
</dbReference>
<dbReference type="PROSITE" id="PS51420">
    <property type="entry name" value="RHO"/>
    <property type="match status" value="1"/>
</dbReference>
<name>A0A7S2XWX8_9STRA</name>
<dbReference type="InterPro" id="IPR027417">
    <property type="entry name" value="P-loop_NTPase"/>
</dbReference>
<dbReference type="SMART" id="SM00173">
    <property type="entry name" value="RAS"/>
    <property type="match status" value="1"/>
</dbReference>
<dbReference type="InterPro" id="IPR005225">
    <property type="entry name" value="Small_GTP-bd"/>
</dbReference>
<evidence type="ECO:0000256" key="2">
    <source>
        <dbReference type="ARBA" id="ARBA00023134"/>
    </source>
</evidence>
<dbReference type="InterPro" id="IPR001806">
    <property type="entry name" value="Small_GTPase"/>
</dbReference>
<proteinExistence type="predicted"/>
<dbReference type="GO" id="GO:0016020">
    <property type="term" value="C:membrane"/>
    <property type="evidence" value="ECO:0007669"/>
    <property type="project" value="InterPro"/>
</dbReference>
<dbReference type="AlphaFoldDB" id="A0A7S2XWX8"/>
<protein>
    <submittedName>
        <fullName evidence="3">Uncharacterized protein</fullName>
    </submittedName>
</protein>